<evidence type="ECO:0000256" key="5">
    <source>
        <dbReference type="ARBA" id="ARBA00023242"/>
    </source>
</evidence>
<gene>
    <name evidence="8" type="ORF">Bca52824_025792</name>
</gene>
<comment type="caution">
    <text evidence="8">The sequence shown here is derived from an EMBL/GenBank/DDBJ whole genome shotgun (WGS) entry which is preliminary data.</text>
</comment>
<dbReference type="SMART" id="SM01019">
    <property type="entry name" value="B3"/>
    <property type="match status" value="2"/>
</dbReference>
<dbReference type="PROSITE" id="PS50863">
    <property type="entry name" value="B3"/>
    <property type="match status" value="2"/>
</dbReference>
<evidence type="ECO:0000256" key="3">
    <source>
        <dbReference type="ARBA" id="ARBA00023125"/>
    </source>
</evidence>
<dbReference type="OrthoDB" id="1666376at2759"/>
<dbReference type="Proteomes" id="UP000886595">
    <property type="component" value="Unassembled WGS sequence"/>
</dbReference>
<protein>
    <recommendedName>
        <fullName evidence="7">TF-B3 domain-containing protein</fullName>
    </recommendedName>
</protein>
<feature type="domain" description="TF-B3" evidence="7">
    <location>
        <begin position="19"/>
        <end position="114"/>
    </location>
</feature>
<dbReference type="InterPro" id="IPR050655">
    <property type="entry name" value="Plant_B3_domain"/>
</dbReference>
<proteinExistence type="predicted"/>
<feature type="compositionally biased region" description="Basic and acidic residues" evidence="6">
    <location>
        <begin position="133"/>
        <end position="142"/>
    </location>
</feature>
<evidence type="ECO:0000313" key="9">
    <source>
        <dbReference type="Proteomes" id="UP000886595"/>
    </source>
</evidence>
<dbReference type="EMBL" id="JAAMPC010000006">
    <property type="protein sequence ID" value="KAG2306044.1"/>
    <property type="molecule type" value="Genomic_DNA"/>
</dbReference>
<dbReference type="PANTHER" id="PTHR31920">
    <property type="entry name" value="B3 DOMAIN-CONTAINING"/>
    <property type="match status" value="1"/>
</dbReference>
<evidence type="ECO:0000259" key="7">
    <source>
        <dbReference type="PROSITE" id="PS50863"/>
    </source>
</evidence>
<name>A0A8X7V880_BRACI</name>
<evidence type="ECO:0000256" key="4">
    <source>
        <dbReference type="ARBA" id="ARBA00023163"/>
    </source>
</evidence>
<dbReference type="InterPro" id="IPR015300">
    <property type="entry name" value="DNA-bd_pseudobarrel_sf"/>
</dbReference>
<feature type="region of interest" description="Disordered" evidence="6">
    <location>
        <begin position="166"/>
        <end position="189"/>
    </location>
</feature>
<dbReference type="SUPFAM" id="SSF101936">
    <property type="entry name" value="DNA-binding pseudobarrel domain"/>
    <property type="match status" value="2"/>
</dbReference>
<keyword evidence="3" id="KW-0238">DNA-binding</keyword>
<evidence type="ECO:0000256" key="2">
    <source>
        <dbReference type="ARBA" id="ARBA00023015"/>
    </source>
</evidence>
<dbReference type="GO" id="GO:0003677">
    <property type="term" value="F:DNA binding"/>
    <property type="evidence" value="ECO:0007669"/>
    <property type="project" value="UniProtKB-KW"/>
</dbReference>
<sequence length="324" mass="37421">MDWKGGFGRIKGERKNLSFFKIFQSADLSSESMRALPYSFMKNLSDNDFSYKMVIRAQWGSSWEVDISKNPRLYYMEKSGWNQFVSDNALGENEFVTFTHTGLMRFNVNLYQPNGKEIATPRNAPPTTPFSGVKKEEGESSCKDVKKEEETCESVDGVELEATKKKAEASKTSMNKKKKSKKVVRVVGESSRGRKKKAEKLKTFKKKKKIKKGKKGVPEFEITIRKSYLKFLLLPRVFEEAHIPSDSEYTIHHSKRKCSWNVVCLVRENRTIFSSGWSRLAREFPLKVGDRCTFKLIKPTEFILITKKARKEFTVWLTDGRNDV</sequence>
<organism evidence="8 9">
    <name type="scientific">Brassica carinata</name>
    <name type="common">Ethiopian mustard</name>
    <name type="synonym">Abyssinian cabbage</name>
    <dbReference type="NCBI Taxonomy" id="52824"/>
    <lineage>
        <taxon>Eukaryota</taxon>
        <taxon>Viridiplantae</taxon>
        <taxon>Streptophyta</taxon>
        <taxon>Embryophyta</taxon>
        <taxon>Tracheophyta</taxon>
        <taxon>Spermatophyta</taxon>
        <taxon>Magnoliopsida</taxon>
        <taxon>eudicotyledons</taxon>
        <taxon>Gunneridae</taxon>
        <taxon>Pentapetalae</taxon>
        <taxon>rosids</taxon>
        <taxon>malvids</taxon>
        <taxon>Brassicales</taxon>
        <taxon>Brassicaceae</taxon>
        <taxon>Brassiceae</taxon>
        <taxon>Brassica</taxon>
    </lineage>
</organism>
<accession>A0A8X7V880</accession>
<keyword evidence="9" id="KW-1185">Reference proteome</keyword>
<dbReference type="Gene3D" id="2.40.330.10">
    <property type="entry name" value="DNA-binding pseudobarrel domain"/>
    <property type="match status" value="2"/>
</dbReference>
<comment type="subcellular location">
    <subcellularLocation>
        <location evidence="1">Nucleus</location>
    </subcellularLocation>
</comment>
<reference evidence="8 9" key="1">
    <citation type="submission" date="2020-02" db="EMBL/GenBank/DDBJ databases">
        <authorList>
            <person name="Ma Q."/>
            <person name="Huang Y."/>
            <person name="Song X."/>
            <person name="Pei D."/>
        </authorList>
    </citation>
    <scope>NUCLEOTIDE SEQUENCE [LARGE SCALE GENOMIC DNA]</scope>
    <source>
        <strain evidence="8">Sxm20200214</strain>
        <tissue evidence="8">Leaf</tissue>
    </source>
</reference>
<feature type="compositionally biased region" description="Basic residues" evidence="6">
    <location>
        <begin position="174"/>
        <end position="184"/>
    </location>
</feature>
<feature type="domain" description="TF-B3" evidence="7">
    <location>
        <begin position="217"/>
        <end position="310"/>
    </location>
</feature>
<dbReference type="InterPro" id="IPR003340">
    <property type="entry name" value="B3_DNA-bd"/>
</dbReference>
<dbReference type="Pfam" id="PF02362">
    <property type="entry name" value="B3"/>
    <property type="match status" value="2"/>
</dbReference>
<dbReference type="AlphaFoldDB" id="A0A8X7V880"/>
<keyword evidence="2" id="KW-0805">Transcription regulation</keyword>
<dbReference type="CDD" id="cd10017">
    <property type="entry name" value="B3_DNA"/>
    <property type="match status" value="2"/>
</dbReference>
<dbReference type="PANTHER" id="PTHR31920:SF44">
    <property type="entry name" value="TF-B3 DOMAIN-CONTAINING PROTEIN"/>
    <property type="match status" value="1"/>
</dbReference>
<evidence type="ECO:0000256" key="6">
    <source>
        <dbReference type="SAM" id="MobiDB-lite"/>
    </source>
</evidence>
<dbReference type="GO" id="GO:0005634">
    <property type="term" value="C:nucleus"/>
    <property type="evidence" value="ECO:0007669"/>
    <property type="project" value="UniProtKB-SubCell"/>
</dbReference>
<keyword evidence="5" id="KW-0539">Nucleus</keyword>
<feature type="region of interest" description="Disordered" evidence="6">
    <location>
        <begin position="117"/>
        <end position="142"/>
    </location>
</feature>
<keyword evidence="4" id="KW-0804">Transcription</keyword>
<evidence type="ECO:0000313" key="8">
    <source>
        <dbReference type="EMBL" id="KAG2306044.1"/>
    </source>
</evidence>
<evidence type="ECO:0000256" key="1">
    <source>
        <dbReference type="ARBA" id="ARBA00004123"/>
    </source>
</evidence>